<sequence length="48" mass="5483">MFISDVYGYLDPGTATAIGAIVFSAIIGFGLYVRLYWQKFKEKFKQKT</sequence>
<evidence type="ECO:0000256" key="1">
    <source>
        <dbReference type="SAM" id="Phobius"/>
    </source>
</evidence>
<accession>A0A075GBJ3</accession>
<name>A0A075GBJ3_9ARCH</name>
<keyword evidence="1" id="KW-0472">Membrane</keyword>
<feature type="transmembrane region" description="Helical" evidence="1">
    <location>
        <begin position="15"/>
        <end position="37"/>
    </location>
</feature>
<keyword evidence="1" id="KW-0812">Transmembrane</keyword>
<keyword evidence="1" id="KW-1133">Transmembrane helix</keyword>
<protein>
    <submittedName>
        <fullName evidence="2">Uncharacterized protein</fullName>
    </submittedName>
</protein>
<dbReference type="AlphaFoldDB" id="A0A075GBJ3"/>
<reference evidence="2" key="1">
    <citation type="journal article" date="2014" name="Genome Biol. Evol.">
        <title>Pangenome evidence for extensive interdomain horizontal transfer affecting lineage core and shell genes in uncultured planktonic thaumarchaeota and euryarchaeota.</title>
        <authorList>
            <person name="Deschamps P."/>
            <person name="Zivanovic Y."/>
            <person name="Moreira D."/>
            <person name="Rodriguez-Valera F."/>
            <person name="Lopez-Garcia P."/>
        </authorList>
    </citation>
    <scope>NUCLEOTIDE SEQUENCE</scope>
</reference>
<organism evidence="2">
    <name type="scientific">uncultured marine thaumarchaeote KM3_13_H10</name>
    <dbReference type="NCBI Taxonomy" id="1456008"/>
    <lineage>
        <taxon>Archaea</taxon>
        <taxon>Nitrososphaerota</taxon>
        <taxon>environmental samples</taxon>
    </lineage>
</organism>
<proteinExistence type="predicted"/>
<evidence type="ECO:0000313" key="2">
    <source>
        <dbReference type="EMBL" id="AIF00984.1"/>
    </source>
</evidence>
<dbReference type="EMBL" id="KF900608">
    <property type="protein sequence ID" value="AIF00984.1"/>
    <property type="molecule type" value="Genomic_DNA"/>
</dbReference>